<organism evidence="2 3">
    <name type="scientific">Actinoplanes friuliensis DSM 7358</name>
    <dbReference type="NCBI Taxonomy" id="1246995"/>
    <lineage>
        <taxon>Bacteria</taxon>
        <taxon>Bacillati</taxon>
        <taxon>Actinomycetota</taxon>
        <taxon>Actinomycetes</taxon>
        <taxon>Micromonosporales</taxon>
        <taxon>Micromonosporaceae</taxon>
        <taxon>Actinoplanes</taxon>
    </lineage>
</organism>
<dbReference type="InterPro" id="IPR013784">
    <property type="entry name" value="Carb-bd-like_fold"/>
</dbReference>
<feature type="signal peptide" evidence="1">
    <location>
        <begin position="1"/>
        <end position="26"/>
    </location>
</feature>
<accession>U5VN12</accession>
<reference evidence="2 3" key="1">
    <citation type="journal article" date="2014" name="J. Biotechnol.">
        <title>Complete genome sequence of the actinobacterium Actinoplanes friuliensis HAG 010964, producer of the lipopeptide antibiotic friulimycin.</title>
        <authorList>
            <person name="Ruckert C."/>
            <person name="Szczepanowski R."/>
            <person name="Albersmeier A."/>
            <person name="Goesmann A."/>
            <person name="Fischer N."/>
            <person name="Steinkamper A."/>
            <person name="Puhler A."/>
            <person name="Biener R."/>
            <person name="Schwartz D."/>
            <person name="Kalinowski J."/>
        </authorList>
    </citation>
    <scope>NUCLEOTIDE SEQUENCE [LARGE SCALE GENOMIC DNA]</scope>
    <source>
        <strain evidence="2 3">DSM 7358</strain>
    </source>
</reference>
<dbReference type="SUPFAM" id="SSF49452">
    <property type="entry name" value="Starch-binding domain-like"/>
    <property type="match status" value="1"/>
</dbReference>
<protein>
    <recommendedName>
        <fullName evidence="4">Alpha-amylase</fullName>
    </recommendedName>
</protein>
<dbReference type="AlphaFoldDB" id="U5VN12"/>
<evidence type="ECO:0000313" key="3">
    <source>
        <dbReference type="Proteomes" id="UP000017746"/>
    </source>
</evidence>
<dbReference type="GO" id="GO:0030246">
    <property type="term" value="F:carbohydrate binding"/>
    <property type="evidence" value="ECO:0007669"/>
    <property type="project" value="InterPro"/>
</dbReference>
<name>U5VN12_9ACTN</name>
<dbReference type="Pfam" id="PF13620">
    <property type="entry name" value="CarboxypepD_reg"/>
    <property type="match status" value="1"/>
</dbReference>
<dbReference type="Gene3D" id="2.60.40.1120">
    <property type="entry name" value="Carboxypeptidase-like, regulatory domain"/>
    <property type="match status" value="1"/>
</dbReference>
<keyword evidence="1" id="KW-0732">Signal</keyword>
<dbReference type="KEGG" id="afs:AFR_00395"/>
<gene>
    <name evidence="2" type="ORF">AFR_00395</name>
</gene>
<dbReference type="Proteomes" id="UP000017746">
    <property type="component" value="Chromosome"/>
</dbReference>
<sequence length="212" mass="22463">MFRLRFFSASVAVLAAVVFSASPVQAAPAAAVSGGTIEGTLTSAKGVPVAGVRVLVSSSTGKNDTLPLVSTDESGHYTLTPLPAGRYRVGFYFPETMSEQWVPKATRETRGAWFTVRDGQTTVVDESLFPTGALDITLLGRDTSEPLAAFCVEAIGDRYLKTGCTTTGVLHLEELPVDSYLLMVEADGEPGVNPEFADVIEDTTTAVAVQQR</sequence>
<dbReference type="EMBL" id="CP006272">
    <property type="protein sequence ID" value="AGZ38368.1"/>
    <property type="molecule type" value="Genomic_DNA"/>
</dbReference>
<dbReference type="STRING" id="1246995.AFR_00395"/>
<evidence type="ECO:0008006" key="4">
    <source>
        <dbReference type="Google" id="ProtNLM"/>
    </source>
</evidence>
<keyword evidence="3" id="KW-1185">Reference proteome</keyword>
<proteinExistence type="predicted"/>
<dbReference type="PATRIC" id="fig|1246995.3.peg.81"/>
<evidence type="ECO:0000313" key="2">
    <source>
        <dbReference type="EMBL" id="AGZ38368.1"/>
    </source>
</evidence>
<evidence type="ECO:0000256" key="1">
    <source>
        <dbReference type="SAM" id="SignalP"/>
    </source>
</evidence>
<feature type="chain" id="PRO_5004665485" description="Alpha-amylase" evidence="1">
    <location>
        <begin position="27"/>
        <end position="212"/>
    </location>
</feature>
<dbReference type="HOGENOM" id="CLU_1297590_0_0_11"/>